<proteinExistence type="predicted"/>
<organism evidence="1 2">
    <name type="scientific">Pseudotabrizicola algicola</name>
    <dbReference type="NCBI Taxonomy" id="2709381"/>
    <lineage>
        <taxon>Bacteria</taxon>
        <taxon>Pseudomonadati</taxon>
        <taxon>Pseudomonadota</taxon>
        <taxon>Alphaproteobacteria</taxon>
        <taxon>Rhodobacterales</taxon>
        <taxon>Paracoccaceae</taxon>
        <taxon>Pseudotabrizicola</taxon>
    </lineage>
</organism>
<dbReference type="AlphaFoldDB" id="A0A6B3RXC0"/>
<comment type="caution">
    <text evidence="1">The sequence shown here is derived from an EMBL/GenBank/DDBJ whole genome shotgun (WGS) entry which is preliminary data.</text>
</comment>
<dbReference type="Proteomes" id="UP000481421">
    <property type="component" value="Unassembled WGS sequence"/>
</dbReference>
<name>A0A6B3RXC0_9RHOB</name>
<reference evidence="1 2" key="1">
    <citation type="submission" date="2020-02" db="EMBL/GenBank/DDBJ databases">
        <title>Rhodobacter algicola sp. nov., isolated from microalga culture.</title>
        <authorList>
            <person name="Park C.-Y."/>
        </authorList>
    </citation>
    <scope>NUCLEOTIDE SEQUENCE [LARGE SCALE GENOMIC DNA]</scope>
    <source>
        <strain evidence="1 2">ETT8</strain>
    </source>
</reference>
<keyword evidence="2" id="KW-1185">Reference proteome</keyword>
<accession>A0A6B3RXC0</accession>
<protein>
    <submittedName>
        <fullName evidence="1">Uncharacterized protein</fullName>
    </submittedName>
</protein>
<gene>
    <name evidence="1" type="ORF">G3572_16110</name>
</gene>
<dbReference type="EMBL" id="JAAIKE010000005">
    <property type="protein sequence ID" value="NEX47739.1"/>
    <property type="molecule type" value="Genomic_DNA"/>
</dbReference>
<evidence type="ECO:0000313" key="1">
    <source>
        <dbReference type="EMBL" id="NEX47739.1"/>
    </source>
</evidence>
<sequence length="169" mass="19193">MTPDEEASGEYVKLLHEAQRGKYTKLEYSAHIGDAVWSDYWWYHGGTLGLKPRDNLLPANVTKKSRRKAPEGSHCESVYITRKWSVANYYAHQLRSGVIYQCAPEGKIRPEVRELRALMVVSEVPGYMPLTTLQMCLLVEGFTCDKALVIGSQHPQHERHDDDANGEFA</sequence>
<evidence type="ECO:0000313" key="2">
    <source>
        <dbReference type="Proteomes" id="UP000481421"/>
    </source>
</evidence>
<dbReference type="RefSeq" id="WP_164613737.1">
    <property type="nucleotide sequence ID" value="NZ_JAAIKE010000005.1"/>
</dbReference>